<dbReference type="AlphaFoldDB" id="A0A1M7MS66"/>
<evidence type="ECO:0000259" key="8">
    <source>
        <dbReference type="Pfam" id="PF00728"/>
    </source>
</evidence>
<dbReference type="EMBL" id="FRBL01000014">
    <property type="protein sequence ID" value="SHM93949.1"/>
    <property type="molecule type" value="Genomic_DNA"/>
</dbReference>
<protein>
    <recommendedName>
        <fullName evidence="3">beta-N-acetylhexosaminidase</fullName>
        <ecNumber evidence="3">3.2.1.52</ecNumber>
    </recommendedName>
</protein>
<dbReference type="CDD" id="cd06563">
    <property type="entry name" value="GH20_chitobiase-like"/>
    <property type="match status" value="1"/>
</dbReference>
<dbReference type="SUPFAM" id="SSF49785">
    <property type="entry name" value="Galactose-binding domain-like"/>
    <property type="match status" value="1"/>
</dbReference>
<evidence type="ECO:0000259" key="11">
    <source>
        <dbReference type="Pfam" id="PF13290"/>
    </source>
</evidence>
<dbReference type="InterPro" id="IPR059177">
    <property type="entry name" value="GH29D-like_dom"/>
</dbReference>
<feature type="domain" description="Glycoside hydrolase family 20 catalytic" evidence="8">
    <location>
        <begin position="152"/>
        <end position="494"/>
    </location>
</feature>
<evidence type="ECO:0000256" key="6">
    <source>
        <dbReference type="PIRSR" id="PIRSR625705-1"/>
    </source>
</evidence>
<organism evidence="12 13">
    <name type="scientific">Chitinophaga jiangningensis</name>
    <dbReference type="NCBI Taxonomy" id="1419482"/>
    <lineage>
        <taxon>Bacteria</taxon>
        <taxon>Pseudomonadati</taxon>
        <taxon>Bacteroidota</taxon>
        <taxon>Chitinophagia</taxon>
        <taxon>Chitinophagales</taxon>
        <taxon>Chitinophagaceae</taxon>
        <taxon>Chitinophaga</taxon>
    </lineage>
</organism>
<evidence type="ECO:0000256" key="3">
    <source>
        <dbReference type="ARBA" id="ARBA00012663"/>
    </source>
</evidence>
<dbReference type="InterPro" id="IPR025705">
    <property type="entry name" value="Beta_hexosaminidase_sua/sub"/>
</dbReference>
<feature type="domain" description="F5/8 type C" evidence="9">
    <location>
        <begin position="640"/>
        <end position="739"/>
    </location>
</feature>
<name>A0A1M7MS66_9BACT</name>
<dbReference type="Pfam" id="PF00728">
    <property type="entry name" value="Glyco_hydro_20"/>
    <property type="match status" value="1"/>
</dbReference>
<keyword evidence="4" id="KW-0378">Hydrolase</keyword>
<reference evidence="12 13" key="1">
    <citation type="submission" date="2016-11" db="EMBL/GenBank/DDBJ databases">
        <authorList>
            <person name="Jaros S."/>
            <person name="Januszkiewicz K."/>
            <person name="Wedrychowicz H."/>
        </authorList>
    </citation>
    <scope>NUCLEOTIDE SEQUENCE [LARGE SCALE GENOMIC DNA]</scope>
    <source>
        <strain evidence="12 13">DSM 27406</strain>
    </source>
</reference>
<dbReference type="InterPro" id="IPR017853">
    <property type="entry name" value="GH"/>
</dbReference>
<evidence type="ECO:0000256" key="4">
    <source>
        <dbReference type="ARBA" id="ARBA00022801"/>
    </source>
</evidence>
<evidence type="ECO:0000313" key="12">
    <source>
        <dbReference type="EMBL" id="SHM93949.1"/>
    </source>
</evidence>
<keyword evidence="7" id="KW-0732">Signal</keyword>
<dbReference type="GO" id="GO:0005975">
    <property type="term" value="P:carbohydrate metabolic process"/>
    <property type="evidence" value="ECO:0007669"/>
    <property type="project" value="InterPro"/>
</dbReference>
<comment type="catalytic activity">
    <reaction evidence="1">
        <text>Hydrolysis of terminal non-reducing N-acetyl-D-hexosamine residues in N-acetyl-beta-D-hexosaminides.</text>
        <dbReference type="EC" id="3.2.1.52"/>
    </reaction>
</comment>
<dbReference type="GO" id="GO:0030203">
    <property type="term" value="P:glycosaminoglycan metabolic process"/>
    <property type="evidence" value="ECO:0007669"/>
    <property type="project" value="TreeGrafter"/>
</dbReference>
<dbReference type="InterPro" id="IPR008979">
    <property type="entry name" value="Galactose-bd-like_sf"/>
</dbReference>
<feature type="domain" description="Beta-hexosaminidase bacterial type N-terminal" evidence="10">
    <location>
        <begin position="27"/>
        <end position="149"/>
    </location>
</feature>
<dbReference type="PANTHER" id="PTHR22600">
    <property type="entry name" value="BETA-HEXOSAMINIDASE"/>
    <property type="match status" value="1"/>
</dbReference>
<evidence type="ECO:0000256" key="5">
    <source>
        <dbReference type="ARBA" id="ARBA00023295"/>
    </source>
</evidence>
<dbReference type="SUPFAM" id="SSF55545">
    <property type="entry name" value="beta-N-acetylhexosaminidase-like domain"/>
    <property type="match status" value="1"/>
</dbReference>
<dbReference type="InterPro" id="IPR029018">
    <property type="entry name" value="Hex-like_dom2"/>
</dbReference>
<accession>A0A1M7MS66</accession>
<dbReference type="Gene3D" id="3.30.379.10">
    <property type="entry name" value="Chitobiase/beta-hexosaminidase domain 2-like"/>
    <property type="match status" value="1"/>
</dbReference>
<evidence type="ECO:0000256" key="1">
    <source>
        <dbReference type="ARBA" id="ARBA00001231"/>
    </source>
</evidence>
<dbReference type="InterPro" id="IPR015883">
    <property type="entry name" value="Glyco_hydro_20_cat"/>
</dbReference>
<comment type="similarity">
    <text evidence="2">Belongs to the glycosyl hydrolase 20 family.</text>
</comment>
<dbReference type="SUPFAM" id="SSF51445">
    <property type="entry name" value="(Trans)glycosidases"/>
    <property type="match status" value="1"/>
</dbReference>
<keyword evidence="13" id="KW-1185">Reference proteome</keyword>
<gene>
    <name evidence="12" type="ORF">SAMN05444266_11466</name>
</gene>
<evidence type="ECO:0000259" key="9">
    <source>
        <dbReference type="Pfam" id="PF00754"/>
    </source>
</evidence>
<feature type="signal peptide" evidence="7">
    <location>
        <begin position="1"/>
        <end position="21"/>
    </location>
</feature>
<dbReference type="Pfam" id="PF02838">
    <property type="entry name" value="Glyco_hydro_20b"/>
    <property type="match status" value="1"/>
</dbReference>
<dbReference type="GO" id="GO:0016020">
    <property type="term" value="C:membrane"/>
    <property type="evidence" value="ECO:0007669"/>
    <property type="project" value="TreeGrafter"/>
</dbReference>
<evidence type="ECO:0000256" key="2">
    <source>
        <dbReference type="ARBA" id="ARBA00006285"/>
    </source>
</evidence>
<evidence type="ECO:0000256" key="7">
    <source>
        <dbReference type="SAM" id="SignalP"/>
    </source>
</evidence>
<feature type="domain" description="GH29D-like beta-sandwich" evidence="11">
    <location>
        <begin position="537"/>
        <end position="591"/>
    </location>
</feature>
<dbReference type="InterPro" id="IPR000421">
    <property type="entry name" value="FA58C"/>
</dbReference>
<dbReference type="Gene3D" id="2.60.120.260">
    <property type="entry name" value="Galactose-binding domain-like"/>
    <property type="match status" value="1"/>
</dbReference>
<feature type="chain" id="PRO_5013291687" description="beta-N-acetylhexosaminidase" evidence="7">
    <location>
        <begin position="22"/>
        <end position="750"/>
    </location>
</feature>
<sequence length="750" mass="84083">MIKRLALMATAIAATYAATLAQVKPNLNLIPHPQEITSHEGHFQWTQNMQIIASPAFKNIAELLATQQQPVKVFSGRNKVDFAGTLRILEADSRIVPDSNGYQLQVTPSSISIYARNAAGAISGAQTLMQLRLLQPDTNLVPAVTINDHPRFGHRGVMLDVSRTFYPVSYIKRFLDLMWLYKMNTFHWHLTDGAGWRLQIKQFPELTQTAAWRYGNTWKDWAATGHRYAHEGDPNAYGGYYSQEQAREIVAYAAKRGITVIPEIEMPGHSEEVLAVYPQLSCSGIPYKNSEFCLGNDQTFDFLEKVLLEVMDIFPSVYIHMGGDEANKSAWKTCPKCQQRIKTQNLKDVDELQSYAIRRMEHFLKSHQRHLLGWDEILEGGLAPDATVMSWRGENGGIAAAKAGHNVIMTPGAYCYFDHYQADPATQPEAQGGYVPLEKVYSYNPVPAALSAGEAKHILGVQANIWTELIPQPAHLEYMAYPRIIALSEVAWSDTAHKNFEAFKARLQSHYLLLQRLNVNYFRPSYTVTIVPVINYQTKQTTVTFTSEQFQPQIRYTMDGTTPNATSTLYSGPVTFNGPALIRAAVFRDTMLQGTPALLEADFHKAVGKSVTYNLPYSKNYPAQKQSTLTNGYRGGVSYGDGQWQGFEAHDMDVTVDMGTAEKLSDVSMNFMQLTGVGIYIPSEVEVAVSQDGKGFQTIQLQKNDIPDNIPALTFRKFRFELNGKTARYIRIKAKNAQKGFLFADEVIVH</sequence>
<dbReference type="GO" id="GO:0004563">
    <property type="term" value="F:beta-N-acetylhexosaminidase activity"/>
    <property type="evidence" value="ECO:0007669"/>
    <property type="project" value="UniProtKB-EC"/>
</dbReference>
<dbReference type="PRINTS" id="PR00738">
    <property type="entry name" value="GLHYDRLASE20"/>
</dbReference>
<dbReference type="RefSeq" id="WP_083550946.1">
    <property type="nucleotide sequence ID" value="NZ_FRBL01000014.1"/>
</dbReference>
<dbReference type="Pfam" id="PF00754">
    <property type="entry name" value="F5_F8_type_C"/>
    <property type="match status" value="1"/>
</dbReference>
<proteinExistence type="inferred from homology"/>
<dbReference type="InterPro" id="IPR015882">
    <property type="entry name" value="HEX_bac_N"/>
</dbReference>
<dbReference type="STRING" id="1419482.SAMN05444266_11466"/>
<evidence type="ECO:0000259" key="10">
    <source>
        <dbReference type="Pfam" id="PF02838"/>
    </source>
</evidence>
<feature type="active site" description="Proton donor" evidence="6">
    <location>
        <position position="325"/>
    </location>
</feature>
<dbReference type="Proteomes" id="UP000184420">
    <property type="component" value="Unassembled WGS sequence"/>
</dbReference>
<dbReference type="Gene3D" id="3.20.20.80">
    <property type="entry name" value="Glycosidases"/>
    <property type="match status" value="1"/>
</dbReference>
<dbReference type="Pfam" id="PF13290">
    <property type="entry name" value="CHB_HEX_C_1"/>
    <property type="match status" value="1"/>
</dbReference>
<keyword evidence="5" id="KW-0326">Glycosidase</keyword>
<evidence type="ECO:0000313" key="13">
    <source>
        <dbReference type="Proteomes" id="UP000184420"/>
    </source>
</evidence>
<dbReference type="EC" id="3.2.1.52" evidence="3"/>
<dbReference type="PANTHER" id="PTHR22600:SF57">
    <property type="entry name" value="BETA-N-ACETYLHEXOSAMINIDASE"/>
    <property type="match status" value="1"/>
</dbReference>
<dbReference type="OrthoDB" id="726159at2"/>